<evidence type="ECO:0000256" key="1">
    <source>
        <dbReference type="ARBA" id="ARBA00022491"/>
    </source>
</evidence>
<dbReference type="InterPro" id="IPR009057">
    <property type="entry name" value="Homeodomain-like_sf"/>
</dbReference>
<dbReference type="InterPro" id="IPR036271">
    <property type="entry name" value="Tet_transcr_reg_TetR-rel_C_sf"/>
</dbReference>
<feature type="DNA-binding region" description="H-T-H motif" evidence="5">
    <location>
        <begin position="40"/>
        <end position="59"/>
    </location>
</feature>
<keyword evidence="2" id="KW-0805">Transcription regulation</keyword>
<keyword evidence="1" id="KW-0678">Repressor</keyword>
<accession>A0A6G6W9L7</accession>
<dbReference type="GO" id="GO:0000976">
    <property type="term" value="F:transcription cis-regulatory region binding"/>
    <property type="evidence" value="ECO:0007669"/>
    <property type="project" value="TreeGrafter"/>
</dbReference>
<evidence type="ECO:0000313" key="8">
    <source>
        <dbReference type="Proteomes" id="UP000502996"/>
    </source>
</evidence>
<dbReference type="SUPFAM" id="SSF46689">
    <property type="entry name" value="Homeodomain-like"/>
    <property type="match status" value="1"/>
</dbReference>
<name>A0A6G6W9L7_9ACTN</name>
<dbReference type="Proteomes" id="UP000502996">
    <property type="component" value="Chromosome"/>
</dbReference>
<evidence type="ECO:0000259" key="6">
    <source>
        <dbReference type="PROSITE" id="PS50977"/>
    </source>
</evidence>
<dbReference type="Gene3D" id="1.10.357.10">
    <property type="entry name" value="Tetracycline Repressor, domain 2"/>
    <property type="match status" value="1"/>
</dbReference>
<dbReference type="InterPro" id="IPR001647">
    <property type="entry name" value="HTH_TetR"/>
</dbReference>
<dbReference type="Pfam" id="PF13977">
    <property type="entry name" value="TetR_C_6"/>
    <property type="match status" value="1"/>
</dbReference>
<dbReference type="GO" id="GO:0003700">
    <property type="term" value="F:DNA-binding transcription factor activity"/>
    <property type="evidence" value="ECO:0007669"/>
    <property type="project" value="TreeGrafter"/>
</dbReference>
<proteinExistence type="predicted"/>
<evidence type="ECO:0000256" key="2">
    <source>
        <dbReference type="ARBA" id="ARBA00023015"/>
    </source>
</evidence>
<dbReference type="PANTHER" id="PTHR30055">
    <property type="entry name" value="HTH-TYPE TRANSCRIPTIONAL REGULATOR RUTR"/>
    <property type="match status" value="1"/>
</dbReference>
<evidence type="ECO:0000256" key="5">
    <source>
        <dbReference type="PROSITE-ProRule" id="PRU00335"/>
    </source>
</evidence>
<organism evidence="7 8">
    <name type="scientific">Nocardioides anomalus</name>
    <dbReference type="NCBI Taxonomy" id="2712223"/>
    <lineage>
        <taxon>Bacteria</taxon>
        <taxon>Bacillati</taxon>
        <taxon>Actinomycetota</taxon>
        <taxon>Actinomycetes</taxon>
        <taxon>Propionibacteriales</taxon>
        <taxon>Nocardioidaceae</taxon>
        <taxon>Nocardioides</taxon>
    </lineage>
</organism>
<feature type="domain" description="HTH tetR-type" evidence="6">
    <location>
        <begin position="17"/>
        <end position="77"/>
    </location>
</feature>
<dbReference type="EMBL" id="CP049257">
    <property type="protein sequence ID" value="QIG41924.1"/>
    <property type="molecule type" value="Genomic_DNA"/>
</dbReference>
<dbReference type="Pfam" id="PF00440">
    <property type="entry name" value="TetR_N"/>
    <property type="match status" value="1"/>
</dbReference>
<dbReference type="RefSeq" id="WP_165228717.1">
    <property type="nucleotide sequence ID" value="NZ_CP049257.1"/>
</dbReference>
<keyword evidence="4" id="KW-0804">Transcription</keyword>
<dbReference type="SUPFAM" id="SSF48498">
    <property type="entry name" value="Tetracyclin repressor-like, C-terminal domain"/>
    <property type="match status" value="1"/>
</dbReference>
<evidence type="ECO:0000313" key="7">
    <source>
        <dbReference type="EMBL" id="QIG41924.1"/>
    </source>
</evidence>
<keyword evidence="3 5" id="KW-0238">DNA-binding</keyword>
<gene>
    <name evidence="7" type="ORF">G5V58_03225</name>
</gene>
<dbReference type="PROSITE" id="PS50977">
    <property type="entry name" value="HTH_TETR_2"/>
    <property type="match status" value="1"/>
</dbReference>
<dbReference type="KEGG" id="nano:G5V58_03225"/>
<keyword evidence="8" id="KW-1185">Reference proteome</keyword>
<dbReference type="PANTHER" id="PTHR30055:SF234">
    <property type="entry name" value="HTH-TYPE TRANSCRIPTIONAL REGULATOR BETI"/>
    <property type="match status" value="1"/>
</dbReference>
<sequence>MTQTPTRARRSRADIAAQTREAILNAACEVIAEIGLENVRMRNVAERAGVSTAALHYHFDTRENLFEAALHYSFGRTGADVYEARGGDDTATARLARIVMASLPTTPGLRREWALWQELWCRAGRDAASRRIAIELYKEHTDWIEETLRAGVEAGEFAEHDVVAHAQLVNSVCDGYGVHLMMRSPAVSREQALDAIWAVAAAPLGVTTPYPHARRR</sequence>
<dbReference type="AlphaFoldDB" id="A0A6G6W9L7"/>
<dbReference type="InterPro" id="IPR039538">
    <property type="entry name" value="BetI_C"/>
</dbReference>
<protein>
    <submittedName>
        <fullName evidence="7">TetR family transcriptional regulator</fullName>
    </submittedName>
</protein>
<reference evidence="7 8" key="1">
    <citation type="submission" date="2020-02" db="EMBL/GenBank/DDBJ databases">
        <title>Full genome sequence of Nocardioides sp. R-3366.</title>
        <authorList>
            <person name="Im W.-T."/>
        </authorList>
    </citation>
    <scope>NUCLEOTIDE SEQUENCE [LARGE SCALE GENOMIC DNA]</scope>
    <source>
        <strain evidence="7 8">R-3366</strain>
    </source>
</reference>
<dbReference type="PRINTS" id="PR00455">
    <property type="entry name" value="HTHTETR"/>
</dbReference>
<evidence type="ECO:0000256" key="4">
    <source>
        <dbReference type="ARBA" id="ARBA00023163"/>
    </source>
</evidence>
<dbReference type="InterPro" id="IPR050109">
    <property type="entry name" value="HTH-type_TetR-like_transc_reg"/>
</dbReference>
<evidence type="ECO:0000256" key="3">
    <source>
        <dbReference type="ARBA" id="ARBA00023125"/>
    </source>
</evidence>